<evidence type="ECO:0000256" key="13">
    <source>
        <dbReference type="ARBA" id="ARBA00067360"/>
    </source>
</evidence>
<dbReference type="InterPro" id="IPR000152">
    <property type="entry name" value="EGF-type_Asp/Asn_hydroxyl_site"/>
</dbReference>
<protein>
    <recommendedName>
        <fullName evidence="12">Signal peptide, CUB and EGF-like domain-containing protein 2</fullName>
    </recommendedName>
    <alternativeName>
        <fullName evidence="13">Signal peptide, CUB and EGF-like domain-containing protein 3</fullName>
    </alternativeName>
</protein>
<dbReference type="PANTHER" id="PTHR24046:SF2">
    <property type="entry name" value="SIGNAL PEPTIDE, CUB AND EGF-LIKE DOMAIN-CONTAINING PROTEIN 3"/>
    <property type="match status" value="1"/>
</dbReference>
<evidence type="ECO:0000256" key="14">
    <source>
        <dbReference type="PROSITE-ProRule" id="PRU00076"/>
    </source>
</evidence>
<dbReference type="PROSITE" id="PS00010">
    <property type="entry name" value="ASX_HYDROXYL"/>
    <property type="match status" value="5"/>
</dbReference>
<proteinExistence type="predicted"/>
<dbReference type="Pfam" id="PF12662">
    <property type="entry name" value="cEGF"/>
    <property type="match status" value="2"/>
</dbReference>
<evidence type="ECO:0000256" key="7">
    <source>
        <dbReference type="ARBA" id="ARBA00022737"/>
    </source>
</evidence>
<dbReference type="Proteomes" id="UP000694397">
    <property type="component" value="Chromosome 22"/>
</dbReference>
<sequence length="963" mass="107189">EVLGWNPAVVQVRELCYQLLLAPPISLSLTHSLVLSPSLFRDVDECAEGLDDCHMDAICQNTLTSFRCICRPGYTGDGRHCGDINECDTEYNGSCVHECINIPGNYRCTCYDGFRLAHDGHNCLDVDECSEGNGGCQQVCVNMMGSYECRCREGFFLSDNQHTCIQRPKEGLNCMDKNHGCAHICQETTKGGIACECRPGFQLVNNKDCKLTCNYGNGGCQHTCEDTDQGPKCGCHMKFTLHSDGKTCVGELVCLFSNTDGSSPGSTETCSVNNDDCDSPCHDVTSGMRCSCPVGFALQPDHNTCKDIDECRLNNGGCDHVCRNTVGSFECSCRKGYKLLTNERTCQDIDECSFDRTCDHSCVNSPGSFQCFCHKGYVLYGLAHCGGEFTDLFLHHTFGSQASSPFCHPSSHWNFLAILWCPGELFFLPTLVTLSSTCRISAFNLTFRDPRDKPRTWVLFLIKDTSYFSPLKQFNFSPNIFAPGGEEICSNCLVTFVTLKCDSSKKAKGRPARNPASKEVTRITLELEAELKPGDASDCNLSCQRQRTEQQIKAYIKALKKSINQERFLLRVAGLDYEVAQKRARPTGRAEEICGPGSEMQNGHCVRCMPGSYYHGGQQRCVQCPPGTFQEKEGQLSCDLCPGSDGHGPVGASNISSCAGQCPTGYFSSDGFKPCQPCTLGTYQPEPGRTLCFPCGGGLTTKREGASSFHDCEVKVQCSPGHYYNTTLHRCIRCPLGTYQTEFRQNYCISCPGNTTTDFDGATSVSQCKNRKCGGHMGEYTGYIESPNYPGNYPANVECTWNINPPSKRKILVVVPEIFLPSEDECGDVLVMRKNWSAASITTYETCQTYERPIAFTARSRRLWINFKSNEANSARGFHIPYVTYDEDYERLVEDIVRDGRLYASENHQEILKDQKLIKTLFHVLAHPHTYFNYSARDSNDLLPRSFIRLIRSKVYDILRPYN</sequence>
<keyword evidence="5 14" id="KW-0245">EGF-like domain</keyword>
<accession>A0A8C9TM72</accession>
<dbReference type="PROSITE" id="PS01180">
    <property type="entry name" value="CUB"/>
    <property type="match status" value="1"/>
</dbReference>
<dbReference type="SUPFAM" id="SSF49854">
    <property type="entry name" value="Spermadhesin, CUB domain"/>
    <property type="match status" value="1"/>
</dbReference>
<dbReference type="SUPFAM" id="SSF57184">
    <property type="entry name" value="Growth factor receptor domain"/>
    <property type="match status" value="4"/>
</dbReference>
<feature type="domain" description="EGF-like" evidence="16">
    <location>
        <begin position="42"/>
        <end position="82"/>
    </location>
</feature>
<evidence type="ECO:0000256" key="6">
    <source>
        <dbReference type="ARBA" id="ARBA00022729"/>
    </source>
</evidence>
<evidence type="ECO:0000259" key="15">
    <source>
        <dbReference type="PROSITE" id="PS01180"/>
    </source>
</evidence>
<feature type="domain" description="EGF-like" evidence="16">
    <location>
        <begin position="125"/>
        <end position="161"/>
    </location>
</feature>
<keyword evidence="9 14" id="KW-1015">Disulfide bond</keyword>
<feature type="domain" description="EGF-like" evidence="16">
    <location>
        <begin position="307"/>
        <end position="347"/>
    </location>
</feature>
<comment type="subunit">
    <text evidence="11">Forms homooligomers. Forms heterooligomers with SCUBE1 and SCUBE2. Interacts with TGFBR2 through the CUB domain; this interaction does not affect TGFB1-binding to TGFBR2. Interacts with BMP2, BMP4 and BMP7; the interaction is mediated by the CUB domain. Interacts with BMPR1A, BMPR1B and BMPR2; the interaction with BMPR1A and BMPR1B is BMP2- and BMP4-dependent.</text>
</comment>
<dbReference type="GO" id="GO:0005509">
    <property type="term" value="F:calcium ion binding"/>
    <property type="evidence" value="ECO:0007669"/>
    <property type="project" value="InterPro"/>
</dbReference>
<dbReference type="InterPro" id="IPR035914">
    <property type="entry name" value="Sperma_CUB_dom_sf"/>
</dbReference>
<comment type="caution">
    <text evidence="14">Lacks conserved residue(s) required for the propagation of feature annotation.</text>
</comment>
<reference evidence="17" key="3">
    <citation type="submission" date="2025-09" db="UniProtKB">
        <authorList>
            <consortium name="Ensembl"/>
        </authorList>
    </citation>
    <scope>IDENTIFICATION</scope>
</reference>
<dbReference type="Ensembl" id="ENSSFOT00015061386.1">
    <property type="protein sequence ID" value="ENSSFOP00015054040.1"/>
    <property type="gene ID" value="ENSSFOG00015003906.2"/>
</dbReference>
<dbReference type="InterPro" id="IPR018097">
    <property type="entry name" value="EGF_Ca-bd_CS"/>
</dbReference>
<dbReference type="InterPro" id="IPR024731">
    <property type="entry name" value="NELL2-like_EGF"/>
</dbReference>
<dbReference type="FunFam" id="2.10.25.10:FF:000030">
    <property type="entry name" value="Signal peptide, CUB domain and EGF-like domain-containing 2"/>
    <property type="match status" value="1"/>
</dbReference>
<dbReference type="GeneTree" id="ENSGT00940000153185"/>
<evidence type="ECO:0000256" key="10">
    <source>
        <dbReference type="ARBA" id="ARBA00023180"/>
    </source>
</evidence>
<evidence type="ECO:0000256" key="1">
    <source>
        <dbReference type="ARBA" id="ARBA00004241"/>
    </source>
</evidence>
<gene>
    <name evidence="17" type="primary">SCUBE3</name>
    <name evidence="17" type="synonym">LOC108918436</name>
</gene>
<evidence type="ECO:0000256" key="2">
    <source>
        <dbReference type="ARBA" id="ARBA00004613"/>
    </source>
</evidence>
<dbReference type="InterPro" id="IPR000859">
    <property type="entry name" value="CUB_dom"/>
</dbReference>
<dbReference type="GO" id="GO:0005615">
    <property type="term" value="C:extracellular space"/>
    <property type="evidence" value="ECO:0007669"/>
    <property type="project" value="TreeGrafter"/>
</dbReference>
<keyword evidence="18" id="KW-1185">Reference proteome</keyword>
<dbReference type="SMART" id="SM00179">
    <property type="entry name" value="EGF_CA"/>
    <property type="match status" value="6"/>
</dbReference>
<dbReference type="AlphaFoldDB" id="A0A8C9TM72"/>
<dbReference type="FunFam" id="2.10.50.10:FF:000006">
    <property type="entry name" value="Signal peptide, CUB domain and EGF like domain containing 3"/>
    <property type="match status" value="1"/>
</dbReference>
<dbReference type="SMART" id="SM00181">
    <property type="entry name" value="EGF"/>
    <property type="match status" value="9"/>
</dbReference>
<dbReference type="InterPro" id="IPR000742">
    <property type="entry name" value="EGF"/>
</dbReference>
<dbReference type="Pfam" id="PF12947">
    <property type="entry name" value="EGF_3"/>
    <property type="match status" value="1"/>
</dbReference>
<evidence type="ECO:0000313" key="17">
    <source>
        <dbReference type="Ensembl" id="ENSSFOP00015054040.1"/>
    </source>
</evidence>
<dbReference type="Pfam" id="PF14670">
    <property type="entry name" value="FXa_inhibition"/>
    <property type="match status" value="2"/>
</dbReference>
<dbReference type="InterPro" id="IPR009030">
    <property type="entry name" value="Growth_fac_rcpt_cys_sf"/>
</dbReference>
<dbReference type="CDD" id="cd00054">
    <property type="entry name" value="EGF_CA"/>
    <property type="match status" value="2"/>
</dbReference>
<dbReference type="GO" id="GO:0007165">
    <property type="term" value="P:signal transduction"/>
    <property type="evidence" value="ECO:0007669"/>
    <property type="project" value="TreeGrafter"/>
</dbReference>
<keyword evidence="3" id="KW-0217">Developmental protein</keyword>
<dbReference type="FunFam" id="2.10.25.10:FF:000008">
    <property type="entry name" value="Signal peptide, CUB domain, EGF-like 2"/>
    <property type="match status" value="1"/>
</dbReference>
<reference evidence="17 18" key="1">
    <citation type="submission" date="2019-04" db="EMBL/GenBank/DDBJ databases">
        <authorList>
            <consortium name="Wellcome Sanger Institute Data Sharing"/>
        </authorList>
    </citation>
    <scope>NUCLEOTIDE SEQUENCE [LARGE SCALE GENOMIC DNA]</scope>
</reference>
<reference evidence="17" key="2">
    <citation type="submission" date="2025-08" db="UniProtKB">
        <authorList>
            <consortium name="Ensembl"/>
        </authorList>
    </citation>
    <scope>IDENTIFICATION</scope>
</reference>
<evidence type="ECO:0000259" key="16">
    <source>
        <dbReference type="PROSITE" id="PS50026"/>
    </source>
</evidence>
<dbReference type="GO" id="GO:0009986">
    <property type="term" value="C:cell surface"/>
    <property type="evidence" value="ECO:0007669"/>
    <property type="project" value="UniProtKB-SubCell"/>
</dbReference>
<dbReference type="InterPro" id="IPR011641">
    <property type="entry name" value="Tyr-kin_ephrin_A/B_rcpt-like"/>
</dbReference>
<organism evidence="17 18">
    <name type="scientific">Scleropages formosus</name>
    <name type="common">Asian bonytongue</name>
    <name type="synonym">Osteoglossum formosum</name>
    <dbReference type="NCBI Taxonomy" id="113540"/>
    <lineage>
        <taxon>Eukaryota</taxon>
        <taxon>Metazoa</taxon>
        <taxon>Chordata</taxon>
        <taxon>Craniata</taxon>
        <taxon>Vertebrata</taxon>
        <taxon>Euteleostomi</taxon>
        <taxon>Actinopterygii</taxon>
        <taxon>Neopterygii</taxon>
        <taxon>Teleostei</taxon>
        <taxon>Osteoglossocephala</taxon>
        <taxon>Osteoglossomorpha</taxon>
        <taxon>Osteoglossiformes</taxon>
        <taxon>Osteoglossidae</taxon>
        <taxon>Scleropages</taxon>
    </lineage>
</organism>
<dbReference type="Pfam" id="PF00431">
    <property type="entry name" value="CUB"/>
    <property type="match status" value="1"/>
</dbReference>
<dbReference type="FunFam" id="2.10.50.10:FF:000008">
    <property type="entry name" value="Signal peptide, CUB domain and EGF-like domain-containing 3"/>
    <property type="match status" value="1"/>
</dbReference>
<evidence type="ECO:0000256" key="9">
    <source>
        <dbReference type="ARBA" id="ARBA00023157"/>
    </source>
</evidence>
<name>A0A8C9TM72_SCLFO</name>
<dbReference type="Pfam" id="PF07699">
    <property type="entry name" value="Ephrin_rec_like"/>
    <property type="match status" value="3"/>
</dbReference>
<keyword evidence="4" id="KW-0964">Secreted</keyword>
<evidence type="ECO:0000256" key="11">
    <source>
        <dbReference type="ARBA" id="ARBA00064610"/>
    </source>
</evidence>
<evidence type="ECO:0000256" key="12">
    <source>
        <dbReference type="ARBA" id="ARBA00067359"/>
    </source>
</evidence>
<dbReference type="Pfam" id="PF07645">
    <property type="entry name" value="EGF_CA"/>
    <property type="match status" value="1"/>
</dbReference>
<dbReference type="PROSITE" id="PS01186">
    <property type="entry name" value="EGF_2"/>
    <property type="match status" value="4"/>
</dbReference>
<dbReference type="Gene3D" id="2.10.50.10">
    <property type="entry name" value="Tumor Necrosis Factor Receptor, subunit A, domain 2"/>
    <property type="match status" value="3"/>
</dbReference>
<dbReference type="FunFam" id="2.10.25.10:FF:000032">
    <property type="entry name" value="signal peptide, CUB and EGF-like domain-containing protein 2 isoform X1"/>
    <property type="match status" value="1"/>
</dbReference>
<comment type="subcellular location">
    <subcellularLocation>
        <location evidence="1">Cell surface</location>
    </subcellularLocation>
    <subcellularLocation>
        <location evidence="2">Secreted</location>
    </subcellularLocation>
</comment>
<keyword evidence="6" id="KW-0732">Signal</keyword>
<keyword evidence="8" id="KW-0106">Calcium</keyword>
<dbReference type="FunFam" id="2.10.25.10:FF:000037">
    <property type="entry name" value="Signal peptide, CUB domain and EGF-like domain-containing 2"/>
    <property type="match status" value="1"/>
</dbReference>
<dbReference type="FunFam" id="2.10.25.10:FF:000035">
    <property type="entry name" value="Signal peptide, CUB domain and EGF-like domain-containing 2"/>
    <property type="match status" value="1"/>
</dbReference>
<dbReference type="PROSITE" id="PS01187">
    <property type="entry name" value="EGF_CA"/>
    <property type="match status" value="2"/>
</dbReference>
<evidence type="ECO:0000256" key="3">
    <source>
        <dbReference type="ARBA" id="ARBA00022473"/>
    </source>
</evidence>
<dbReference type="FunFam" id="2.10.25.10:FF:000199">
    <property type="entry name" value="signal peptide, CUB and EGF-like domain-containing protein 2 isoform X2"/>
    <property type="match status" value="1"/>
</dbReference>
<keyword evidence="10" id="KW-0325">Glycoprotein</keyword>
<evidence type="ECO:0000256" key="5">
    <source>
        <dbReference type="ARBA" id="ARBA00022536"/>
    </source>
</evidence>
<dbReference type="FunFam" id="2.10.25.10:FF:000510">
    <property type="entry name" value="Signal peptide, CUB and EGF-like domain-containing protein 1"/>
    <property type="match status" value="1"/>
</dbReference>
<dbReference type="CDD" id="cd00041">
    <property type="entry name" value="CUB"/>
    <property type="match status" value="1"/>
</dbReference>
<dbReference type="InterPro" id="IPR052071">
    <property type="entry name" value="SCUB_EGF-like_domain"/>
</dbReference>
<feature type="domain" description="CUB" evidence="15">
    <location>
        <begin position="773"/>
        <end position="885"/>
    </location>
</feature>
<evidence type="ECO:0000256" key="8">
    <source>
        <dbReference type="ARBA" id="ARBA00022837"/>
    </source>
</evidence>
<evidence type="ECO:0000256" key="4">
    <source>
        <dbReference type="ARBA" id="ARBA00022525"/>
    </source>
</evidence>
<dbReference type="GO" id="GO:0045669">
    <property type="term" value="P:positive regulation of osteoblast differentiation"/>
    <property type="evidence" value="ECO:0007669"/>
    <property type="project" value="UniProtKB-ARBA"/>
</dbReference>
<dbReference type="InterPro" id="IPR026823">
    <property type="entry name" value="cEGF"/>
</dbReference>
<feature type="disulfide bond" evidence="14">
    <location>
        <begin position="352"/>
        <end position="362"/>
    </location>
</feature>
<keyword evidence="7" id="KW-0677">Repeat</keyword>
<dbReference type="FunFam" id="2.10.50.10:FF:000002">
    <property type="entry name" value="signal peptide, CUB and EGF-like domain-containing protein 2 isoform X1"/>
    <property type="match status" value="1"/>
</dbReference>
<dbReference type="FunFam" id="2.60.120.290:FF:000002">
    <property type="entry name" value="Signal peptide, CUB domain and EGF-like domain-containing 2"/>
    <property type="match status" value="1"/>
</dbReference>
<dbReference type="SMART" id="SM00042">
    <property type="entry name" value="CUB"/>
    <property type="match status" value="1"/>
</dbReference>
<dbReference type="FunFam" id="2.10.25.10:FF:000028">
    <property type="entry name" value="Signal peptide, CUB domain and EGF-like domain-containing 2"/>
    <property type="match status" value="1"/>
</dbReference>
<feature type="domain" description="EGF-like" evidence="16">
    <location>
        <begin position="348"/>
        <end position="386"/>
    </location>
</feature>
<dbReference type="Gene3D" id="2.10.25.10">
    <property type="entry name" value="Laminin"/>
    <property type="match status" value="8"/>
</dbReference>
<dbReference type="SMART" id="SM01411">
    <property type="entry name" value="Ephrin_rec_like"/>
    <property type="match status" value="4"/>
</dbReference>
<dbReference type="InterPro" id="IPR049883">
    <property type="entry name" value="NOTCH1_EGF-like"/>
</dbReference>
<dbReference type="PROSITE" id="PS50026">
    <property type="entry name" value="EGF_3"/>
    <property type="match status" value="4"/>
</dbReference>
<dbReference type="Gene3D" id="2.60.120.290">
    <property type="entry name" value="Spermadhesin, CUB domain"/>
    <property type="match status" value="1"/>
</dbReference>
<evidence type="ECO:0000313" key="18">
    <source>
        <dbReference type="Proteomes" id="UP000694397"/>
    </source>
</evidence>
<dbReference type="GO" id="GO:0009966">
    <property type="term" value="P:regulation of signal transduction"/>
    <property type="evidence" value="ECO:0007669"/>
    <property type="project" value="UniProtKB-ARBA"/>
</dbReference>
<dbReference type="PANTHER" id="PTHR24046">
    <property type="entry name" value="SIGNAL PEPTIDE, CUB AND EGF-LIKE DOMAIN-CONTAINING"/>
    <property type="match status" value="1"/>
</dbReference>
<dbReference type="InterPro" id="IPR001881">
    <property type="entry name" value="EGF-like_Ca-bd_dom"/>
</dbReference>